<accession>A0A5C6ZY32</accession>
<gene>
    <name evidence="2" type="ORF">ES724_03745</name>
</gene>
<protein>
    <submittedName>
        <fullName evidence="2">GyrI-like domain-containing protein</fullName>
    </submittedName>
</protein>
<organism evidence="2 3">
    <name type="scientific">Gillisia hiemivivida</name>
    <dbReference type="NCBI Taxonomy" id="291190"/>
    <lineage>
        <taxon>Bacteria</taxon>
        <taxon>Pseudomonadati</taxon>
        <taxon>Bacteroidota</taxon>
        <taxon>Flavobacteriia</taxon>
        <taxon>Flavobacteriales</taxon>
        <taxon>Flavobacteriaceae</taxon>
        <taxon>Gillisia</taxon>
    </lineage>
</organism>
<dbReference type="EMBL" id="VORY01000002">
    <property type="protein sequence ID" value="TXD95274.1"/>
    <property type="molecule type" value="Genomic_DNA"/>
</dbReference>
<sequence>MKKIILLFLTLLLSGLIWYLFIKKYDYQFTMDAKYGPGNSYHDILEWKRFNPELTEDNIAVIQGEPFKNLTQKVNSFSNSQIEFYWEFEKRNDSLTEVVLNVRSEENSLVNRLDIINPFVKSKYIDSLKQNLLTFRQRLKNEQTAYRIQITDSIIISPALDCICHISENIPVKGKAIEMVGTIDILEDYILNRNLKLTGNPFVKIIKWNREENIIDFEFCFPVNLVQDIRPTEEVKFRQFPSSTALKAVFNGNYRLSHKAWFDLLYTADEKNLKTQGLPLEVFYNNPNVESTPSPTWKAVIYLPVAE</sequence>
<dbReference type="Gene3D" id="3.20.80.10">
    <property type="entry name" value="Regulatory factor, effector binding domain"/>
    <property type="match status" value="1"/>
</dbReference>
<dbReference type="SUPFAM" id="SSF55136">
    <property type="entry name" value="Probable bacterial effector-binding domain"/>
    <property type="match status" value="1"/>
</dbReference>
<dbReference type="Pfam" id="PF06445">
    <property type="entry name" value="GyrI-like"/>
    <property type="match status" value="1"/>
</dbReference>
<dbReference type="InterPro" id="IPR011256">
    <property type="entry name" value="Reg_factor_effector_dom_sf"/>
</dbReference>
<evidence type="ECO:0000259" key="1">
    <source>
        <dbReference type="Pfam" id="PF06445"/>
    </source>
</evidence>
<reference evidence="2 3" key="1">
    <citation type="submission" date="2019-08" db="EMBL/GenBank/DDBJ databases">
        <title>Genome sequence of Gillisia hiemivivida IC154 (type strain).</title>
        <authorList>
            <person name="Bowman J.P."/>
        </authorList>
    </citation>
    <scope>NUCLEOTIDE SEQUENCE [LARGE SCALE GENOMIC DNA]</scope>
    <source>
        <strain evidence="2 3">IC154</strain>
    </source>
</reference>
<keyword evidence="3" id="KW-1185">Reference proteome</keyword>
<dbReference type="OrthoDB" id="1421367at2"/>
<proteinExistence type="predicted"/>
<name>A0A5C6ZY32_9FLAO</name>
<evidence type="ECO:0000313" key="2">
    <source>
        <dbReference type="EMBL" id="TXD95274.1"/>
    </source>
</evidence>
<feature type="domain" description="GyrI-like small molecule binding" evidence="1">
    <location>
        <begin position="182"/>
        <end position="305"/>
    </location>
</feature>
<dbReference type="Proteomes" id="UP000321367">
    <property type="component" value="Unassembled WGS sequence"/>
</dbReference>
<dbReference type="InterPro" id="IPR029442">
    <property type="entry name" value="GyrI-like"/>
</dbReference>
<dbReference type="RefSeq" id="WP_146929735.1">
    <property type="nucleotide sequence ID" value="NZ_CBCSHZ010000001.1"/>
</dbReference>
<evidence type="ECO:0000313" key="3">
    <source>
        <dbReference type="Proteomes" id="UP000321367"/>
    </source>
</evidence>
<comment type="caution">
    <text evidence="2">The sequence shown here is derived from an EMBL/GenBank/DDBJ whole genome shotgun (WGS) entry which is preliminary data.</text>
</comment>
<dbReference type="AlphaFoldDB" id="A0A5C6ZY32"/>